<dbReference type="KEGG" id="mtua:CSH63_05385"/>
<dbReference type="EMBL" id="CP024087">
    <property type="protein sequence ID" value="AYF26886.1"/>
    <property type="molecule type" value="Genomic_DNA"/>
</dbReference>
<dbReference type="Proteomes" id="UP000267804">
    <property type="component" value="Chromosome"/>
</dbReference>
<evidence type="ECO:0000256" key="1">
    <source>
        <dbReference type="SAM" id="SignalP"/>
    </source>
</evidence>
<dbReference type="InterPro" id="IPR039424">
    <property type="entry name" value="SBP_5"/>
</dbReference>
<dbReference type="GO" id="GO:0042597">
    <property type="term" value="C:periplasmic space"/>
    <property type="evidence" value="ECO:0007669"/>
    <property type="project" value="UniProtKB-ARBA"/>
</dbReference>
<dbReference type="Gene3D" id="3.10.105.10">
    <property type="entry name" value="Dipeptide-binding Protein, Domain 3"/>
    <property type="match status" value="1"/>
</dbReference>
<proteinExistence type="predicted"/>
<dbReference type="CDD" id="cd08506">
    <property type="entry name" value="PBP2_clavulanate_OppA2"/>
    <property type="match status" value="1"/>
</dbReference>
<sequence length="556" mass="60045">MKRSITAAGAALAMILGGCGASPTDQENGRTGGRGGTLIVLASADFANLDPAQNWTMRDVLFGGRTLYRTLTAYAAAPGSEGTKVRPDLAEELGVPSGGNRTWTYKLRSGVKFEDGSVVTSKDVKYGIERIFAAELQEGPGYLRDLLVGGEKYAGPYKDPRGLPSILTPDDRTIVFELRKPTADLDYILALPTSAPVRKEKDTGVKYNSAIFSTGPYKIERYDRGKELVLVRNSHWDPSTDSIRKALPDRIEVKQGLSSATIEQRLIADQGRDQRAVAWAGISAASMPRVLSDPKVKDRYVAEPSICTRMLTFNTAKPPFDNLMARQAVAYGISREAYRTAHGGEGVGDFATSFMPPSLTAGQKNEAFQAPPEGDVTKARRLLADAGKPEGFEITLTTTSTDTGRAEAEAVQSSLARIGVRVKINSVDASVFYSTTGTPATADELVFDGWCADWPNGASFIPQKFDGRNIQPKGNRVISQLNDPSVNKRVDEILALTDANSAQKAWGELDTQIIQLMPAVPLVWDKMPLLHGSKVTGVFGHPIWQGEIDYAAVSVA</sequence>
<dbReference type="AlphaFoldDB" id="A0A386WEQ8"/>
<reference evidence="3 4" key="1">
    <citation type="submission" date="2017-10" db="EMBL/GenBank/DDBJ databases">
        <title>Integration of genomic and chemical information greatly accelerates assignment of the full stereostructure of myelolactone, a potent inhibitor of myeloma from a marine-derived Micromonospora.</title>
        <authorList>
            <person name="Kim M.C."/>
            <person name="Machado H."/>
            <person name="Jensen P.R."/>
            <person name="Fenical W."/>
        </authorList>
    </citation>
    <scope>NUCLEOTIDE SEQUENCE [LARGE SCALE GENOMIC DNA]</scope>
    <source>
        <strain evidence="3 4">CNY-010</strain>
    </source>
</reference>
<dbReference type="Pfam" id="PF00496">
    <property type="entry name" value="SBP_bac_5"/>
    <property type="match status" value="1"/>
</dbReference>
<dbReference type="GO" id="GO:0015833">
    <property type="term" value="P:peptide transport"/>
    <property type="evidence" value="ECO:0007669"/>
    <property type="project" value="TreeGrafter"/>
</dbReference>
<dbReference type="GO" id="GO:1904680">
    <property type="term" value="F:peptide transmembrane transporter activity"/>
    <property type="evidence" value="ECO:0007669"/>
    <property type="project" value="TreeGrafter"/>
</dbReference>
<evidence type="ECO:0000313" key="4">
    <source>
        <dbReference type="Proteomes" id="UP000267804"/>
    </source>
</evidence>
<dbReference type="PIRSF" id="PIRSF002741">
    <property type="entry name" value="MppA"/>
    <property type="match status" value="1"/>
</dbReference>
<dbReference type="PANTHER" id="PTHR30290">
    <property type="entry name" value="PERIPLASMIC BINDING COMPONENT OF ABC TRANSPORTER"/>
    <property type="match status" value="1"/>
</dbReference>
<name>A0A386WEQ8_9ACTN</name>
<feature type="domain" description="Solute-binding protein family 5" evidence="2">
    <location>
        <begin position="84"/>
        <end position="469"/>
    </location>
</feature>
<evidence type="ECO:0000313" key="3">
    <source>
        <dbReference type="EMBL" id="AYF26886.1"/>
    </source>
</evidence>
<dbReference type="InterPro" id="IPR000914">
    <property type="entry name" value="SBP_5_dom"/>
</dbReference>
<feature type="signal peptide" evidence="1">
    <location>
        <begin position="1"/>
        <end position="21"/>
    </location>
</feature>
<dbReference type="InterPro" id="IPR030678">
    <property type="entry name" value="Peptide/Ni-bd"/>
</dbReference>
<organism evidence="3 4">
    <name type="scientific">Micromonospora tulbaghiae</name>
    <dbReference type="NCBI Taxonomy" id="479978"/>
    <lineage>
        <taxon>Bacteria</taxon>
        <taxon>Bacillati</taxon>
        <taxon>Actinomycetota</taxon>
        <taxon>Actinomycetes</taxon>
        <taxon>Micromonosporales</taxon>
        <taxon>Micromonosporaceae</taxon>
        <taxon>Micromonospora</taxon>
    </lineage>
</organism>
<evidence type="ECO:0000259" key="2">
    <source>
        <dbReference type="Pfam" id="PF00496"/>
    </source>
</evidence>
<gene>
    <name evidence="3" type="ORF">CSH63_05385</name>
</gene>
<feature type="chain" id="PRO_5039069132" evidence="1">
    <location>
        <begin position="22"/>
        <end position="556"/>
    </location>
</feature>
<keyword evidence="1" id="KW-0732">Signal</keyword>
<dbReference type="Gene3D" id="3.40.190.10">
    <property type="entry name" value="Periplasmic binding protein-like II"/>
    <property type="match status" value="1"/>
</dbReference>
<dbReference type="GO" id="GO:0043190">
    <property type="term" value="C:ATP-binding cassette (ABC) transporter complex"/>
    <property type="evidence" value="ECO:0007669"/>
    <property type="project" value="InterPro"/>
</dbReference>
<dbReference type="PROSITE" id="PS51257">
    <property type="entry name" value="PROKAR_LIPOPROTEIN"/>
    <property type="match status" value="1"/>
</dbReference>
<dbReference type="PANTHER" id="PTHR30290:SF83">
    <property type="entry name" value="ABC TRANSPORTER SUBSTRATE-BINDING PROTEIN"/>
    <property type="match status" value="1"/>
</dbReference>
<dbReference type="SUPFAM" id="SSF53850">
    <property type="entry name" value="Periplasmic binding protein-like II"/>
    <property type="match status" value="1"/>
</dbReference>
<protein>
    <submittedName>
        <fullName evidence="3">ABC transporter substrate-binding protein</fullName>
    </submittedName>
</protein>
<accession>A0A386WEQ8</accession>